<dbReference type="Pfam" id="PF13405">
    <property type="entry name" value="EF-hand_6"/>
    <property type="match status" value="1"/>
</dbReference>
<dbReference type="OrthoDB" id="26525at2759"/>
<dbReference type="InterPro" id="IPR002048">
    <property type="entry name" value="EF_hand_dom"/>
</dbReference>
<gene>
    <name evidence="2" type="ORF">FCM35_KLT09693</name>
</gene>
<dbReference type="AlphaFoldDB" id="A0A833RYV1"/>
<accession>A0A833RYV1</accession>
<dbReference type="PROSITE" id="PS50222">
    <property type="entry name" value="EF_HAND_2"/>
    <property type="match status" value="1"/>
</dbReference>
<evidence type="ECO:0000313" key="2">
    <source>
        <dbReference type="EMBL" id="KAF3340849.1"/>
    </source>
</evidence>
<evidence type="ECO:0000259" key="1">
    <source>
        <dbReference type="PROSITE" id="PS50222"/>
    </source>
</evidence>
<reference evidence="2" key="1">
    <citation type="submission" date="2020-01" db="EMBL/GenBank/DDBJ databases">
        <title>Genome sequence of Kobresia littledalei, the first chromosome-level genome in the family Cyperaceae.</title>
        <authorList>
            <person name="Qu G."/>
        </authorList>
    </citation>
    <scope>NUCLEOTIDE SEQUENCE</scope>
    <source>
        <strain evidence="2">C.B.Clarke</strain>
        <tissue evidence="2">Leaf</tissue>
    </source>
</reference>
<organism evidence="2 3">
    <name type="scientific">Carex littledalei</name>
    <dbReference type="NCBI Taxonomy" id="544730"/>
    <lineage>
        <taxon>Eukaryota</taxon>
        <taxon>Viridiplantae</taxon>
        <taxon>Streptophyta</taxon>
        <taxon>Embryophyta</taxon>
        <taxon>Tracheophyta</taxon>
        <taxon>Spermatophyta</taxon>
        <taxon>Magnoliopsida</taxon>
        <taxon>Liliopsida</taxon>
        <taxon>Poales</taxon>
        <taxon>Cyperaceae</taxon>
        <taxon>Cyperoideae</taxon>
        <taxon>Cariceae</taxon>
        <taxon>Carex</taxon>
        <taxon>Carex subgen. Euthyceras</taxon>
    </lineage>
</organism>
<proteinExistence type="predicted"/>
<keyword evidence="3" id="KW-1185">Reference proteome</keyword>
<protein>
    <submittedName>
        <fullName evidence="2">Polcalcin Syr v 3-like protein</fullName>
    </submittedName>
</protein>
<dbReference type="Gene3D" id="1.10.238.10">
    <property type="entry name" value="EF-hand"/>
    <property type="match status" value="2"/>
</dbReference>
<comment type="caution">
    <text evidence="2">The sequence shown here is derived from an EMBL/GenBank/DDBJ whole genome shotgun (WGS) entry which is preliminary data.</text>
</comment>
<dbReference type="EMBL" id="SWLB01000002">
    <property type="protein sequence ID" value="KAF3340849.1"/>
    <property type="molecule type" value="Genomic_DNA"/>
</dbReference>
<dbReference type="GO" id="GO:0005509">
    <property type="term" value="F:calcium ion binding"/>
    <property type="evidence" value="ECO:0007669"/>
    <property type="project" value="InterPro"/>
</dbReference>
<dbReference type="InterPro" id="IPR011992">
    <property type="entry name" value="EF-hand-dom_pair"/>
</dbReference>
<name>A0A833RYV1_9POAL</name>
<dbReference type="Proteomes" id="UP000623129">
    <property type="component" value="Unassembled WGS sequence"/>
</dbReference>
<feature type="domain" description="EF-hand" evidence="1">
    <location>
        <begin position="40"/>
        <end position="75"/>
    </location>
</feature>
<dbReference type="SUPFAM" id="SSF47473">
    <property type="entry name" value="EF-hand"/>
    <property type="match status" value="1"/>
</dbReference>
<evidence type="ECO:0000313" key="3">
    <source>
        <dbReference type="Proteomes" id="UP000623129"/>
    </source>
</evidence>
<sequence length="84" mass="9438">MRKLRQHRLGLAAAPVGLPQCLPQPNTMALKQVSSSTGDMTIEEFKEWLKQLDTNKVGQLSRQELRQALRKRAAASPSLCCRSY</sequence>